<dbReference type="PANTHER" id="PTHR37402">
    <property type="entry name" value="GRAM DOMAIN-CONTAINING PROTEIN 4"/>
    <property type="match status" value="1"/>
</dbReference>
<name>A0A2N5W5N3_9BASI</name>
<proteinExistence type="predicted"/>
<evidence type="ECO:0000256" key="1">
    <source>
        <dbReference type="SAM" id="MobiDB-lite"/>
    </source>
</evidence>
<comment type="caution">
    <text evidence="2">The sequence shown here is derived from an EMBL/GenBank/DDBJ whole genome shotgun (WGS) entry which is preliminary data.</text>
</comment>
<feature type="region of interest" description="Disordered" evidence="1">
    <location>
        <begin position="252"/>
        <end position="292"/>
    </location>
</feature>
<evidence type="ECO:0000313" key="2">
    <source>
        <dbReference type="EMBL" id="PLW57530.1"/>
    </source>
</evidence>
<evidence type="ECO:0000313" key="3">
    <source>
        <dbReference type="Proteomes" id="UP000235388"/>
    </source>
</evidence>
<feature type="region of interest" description="Disordered" evidence="1">
    <location>
        <begin position="97"/>
        <end position="131"/>
    </location>
</feature>
<sequence>MLGCVLLYTLAISQKWLVKNFLGWLGMEFFFLLGFTDKHRKFRKILNPIWLLLYDIPTDAEFAIQVLQQQQQQQQQQRGKTSHHQIEGRANSKLFKRHHHHQPSHILHKKSTSSVSSLSDPKRHDSADESAPTICAAEPTRAAGLTSSDRSVTSAVRHVSDPETWKRWTHKVAHGGNGVLSMAKKMYAGGENSHPEDNPNALDCNDLLDSNVKTFAILNGRVPGNLAVQRDQICFEPLKGFRSKTAQMKSALMKPASGDSIPSRTRGLSTPCSSSSSSLSSTTHAIKARRTPSVEDVIRHENPARAQAEDDFLDLAGPGTAAAATTTPTSPDLVIRFAQITKIKKVKRSILFGLGFRISDGIEFYLDNSTVLSFDNILNRDEYFNQLLLLCSRPVHP</sequence>
<dbReference type="AlphaFoldDB" id="A0A2N5W5N3"/>
<gene>
    <name evidence="2" type="ORF">PCANC_02597</name>
</gene>
<dbReference type="OrthoDB" id="1708389at2759"/>
<reference evidence="2 3" key="1">
    <citation type="submission" date="2017-11" db="EMBL/GenBank/DDBJ databases">
        <title>De novo assembly and phasing of dikaryotic genomes from two isolates of Puccinia coronata f. sp. avenae, the causal agent of oat crown rust.</title>
        <authorList>
            <person name="Miller M.E."/>
            <person name="Zhang Y."/>
            <person name="Omidvar V."/>
            <person name="Sperschneider J."/>
            <person name="Schwessinger B."/>
            <person name="Raley C."/>
            <person name="Palmer J.M."/>
            <person name="Garnica D."/>
            <person name="Upadhyaya N."/>
            <person name="Rathjen J."/>
            <person name="Taylor J.M."/>
            <person name="Park R.F."/>
            <person name="Dodds P.N."/>
            <person name="Hirsch C.D."/>
            <person name="Kianian S.F."/>
            <person name="Figueroa M."/>
        </authorList>
    </citation>
    <scope>NUCLEOTIDE SEQUENCE [LARGE SCALE GENOMIC DNA]</scope>
    <source>
        <strain evidence="2">12NC29</strain>
    </source>
</reference>
<dbReference type="GO" id="GO:0006915">
    <property type="term" value="P:apoptotic process"/>
    <property type="evidence" value="ECO:0007669"/>
    <property type="project" value="InterPro"/>
</dbReference>
<dbReference type="PANTHER" id="PTHR37402:SF1">
    <property type="entry name" value="GRAM DOMAIN-CONTAINING PROTEIN 4"/>
    <property type="match status" value="1"/>
</dbReference>
<feature type="compositionally biased region" description="Basic residues" evidence="1">
    <location>
        <begin position="97"/>
        <end position="111"/>
    </location>
</feature>
<dbReference type="Proteomes" id="UP000235388">
    <property type="component" value="Unassembled WGS sequence"/>
</dbReference>
<accession>A0A2N5W5N3</accession>
<feature type="compositionally biased region" description="Low complexity" evidence="1">
    <location>
        <begin position="269"/>
        <end position="283"/>
    </location>
</feature>
<organism evidence="2 3">
    <name type="scientific">Puccinia coronata f. sp. avenae</name>
    <dbReference type="NCBI Taxonomy" id="200324"/>
    <lineage>
        <taxon>Eukaryota</taxon>
        <taxon>Fungi</taxon>
        <taxon>Dikarya</taxon>
        <taxon>Basidiomycota</taxon>
        <taxon>Pucciniomycotina</taxon>
        <taxon>Pucciniomycetes</taxon>
        <taxon>Pucciniales</taxon>
        <taxon>Pucciniaceae</taxon>
        <taxon>Puccinia</taxon>
    </lineage>
</organism>
<dbReference type="InterPro" id="IPR037847">
    <property type="entry name" value="GRAMDC4"/>
</dbReference>
<dbReference type="STRING" id="200324.A0A2N5W5N3"/>
<protein>
    <submittedName>
        <fullName evidence="2">Uncharacterized protein</fullName>
    </submittedName>
</protein>
<keyword evidence="3" id="KW-1185">Reference proteome</keyword>
<dbReference type="EMBL" id="PGCJ01000010">
    <property type="protein sequence ID" value="PLW57530.1"/>
    <property type="molecule type" value="Genomic_DNA"/>
</dbReference>